<evidence type="ECO:0000256" key="2">
    <source>
        <dbReference type="ARBA" id="ARBA00011913"/>
    </source>
</evidence>
<reference evidence="10" key="5">
    <citation type="submission" date="2025-09" db="UniProtKB">
        <authorList>
            <consortium name="Ensembl"/>
        </authorList>
    </citation>
    <scope>IDENTIFICATION</scope>
</reference>
<evidence type="ECO:0000256" key="7">
    <source>
        <dbReference type="ARBA" id="ARBA00029656"/>
    </source>
</evidence>
<keyword evidence="4 9" id="KW-0479">Metal-binding</keyword>
<keyword evidence="6 9" id="KW-0862">Zinc</keyword>
<sequence length="343" mass="38420">MASQGHEGEHPSVTLFRQYLRIRTVHPKPDYGAAVAFLEERARQLGLGCQKVEVAPGLVVTVLTWPGTNPKLSSLVLNSHTDVVPVFKEHWSHDPFEAFKDAEGYIYARGAQDMKCVSIQYLEAVRRLKAEGRHFPRTIHMTFVPDEEIGGHQGMELFVQRPEFQALRAGFALDEGLANPTDAFTVFYSERSPWWVRVTSTGQPGHGSRFIEDTAAEKLAFEEQLWSWCQAAGEGVTFEFAQKWTKPRLTSIDDSDPWWAAFSGVCKDMNLTLEPEIFPAATDSRYLRAVGVPALGFSPMNRTPVLLHDHDERLHEAVFLRGVDIYTQLLPALASVPALPSDS</sequence>
<feature type="binding site" evidence="9">
    <location>
        <position position="113"/>
    </location>
    <ligand>
        <name>Zn(2+)</name>
        <dbReference type="ChEBI" id="CHEBI:29105"/>
        <label>2</label>
    </ligand>
</feature>
<dbReference type="NCBIfam" id="TIGR01880">
    <property type="entry name" value="Ac-peptdase-euk"/>
    <property type="match status" value="1"/>
</dbReference>
<dbReference type="PANTHER" id="PTHR45892">
    <property type="entry name" value="AMINOACYLASE-1"/>
    <property type="match status" value="1"/>
</dbReference>
<evidence type="ECO:0000256" key="5">
    <source>
        <dbReference type="ARBA" id="ARBA00022801"/>
    </source>
</evidence>
<dbReference type="PIRSF" id="PIRSF036696">
    <property type="entry name" value="ACY-1"/>
    <property type="match status" value="1"/>
</dbReference>
<gene>
    <name evidence="10" type="primary">ACY1</name>
</gene>
<comment type="cofactor">
    <cofactor evidence="9">
        <name>Zn(2+)</name>
        <dbReference type="ChEBI" id="CHEBI:29105"/>
    </cofactor>
    <text evidence="9">Binds 2 Zn(2+) ions per subunit.</text>
</comment>
<dbReference type="InterPro" id="IPR010159">
    <property type="entry name" value="N-acyl_aa_amidohydrolase"/>
</dbReference>
<dbReference type="GeneTree" id="ENSGT00940000155631"/>
<keyword evidence="5" id="KW-0378">Hydrolase</keyword>
<dbReference type="Gene3D" id="1.10.150.900">
    <property type="match status" value="1"/>
</dbReference>
<name>A0A671FIK4_RHIFE</name>
<dbReference type="GO" id="GO:0005737">
    <property type="term" value="C:cytoplasm"/>
    <property type="evidence" value="ECO:0007669"/>
    <property type="project" value="UniProtKB-SubCell"/>
</dbReference>
<dbReference type="Ensembl" id="ENSRFET00010025654.1">
    <property type="protein sequence ID" value="ENSRFEP00010023594.1"/>
    <property type="gene ID" value="ENSRFEG00010015466.1"/>
</dbReference>
<evidence type="ECO:0000313" key="10">
    <source>
        <dbReference type="Ensembl" id="ENSRFEP00010023594.1"/>
    </source>
</evidence>
<evidence type="ECO:0000313" key="11">
    <source>
        <dbReference type="Proteomes" id="UP000472240"/>
    </source>
</evidence>
<dbReference type="AlphaFoldDB" id="A0A671FIK4"/>
<dbReference type="InterPro" id="IPR001261">
    <property type="entry name" value="ArgE/DapE_CS"/>
</dbReference>
<feature type="active site" description="Proton acceptor" evidence="8">
    <location>
        <position position="147"/>
    </location>
</feature>
<dbReference type="GO" id="GO:0004046">
    <property type="term" value="F:aminoacylase activity"/>
    <property type="evidence" value="ECO:0007669"/>
    <property type="project" value="UniProtKB-EC"/>
</dbReference>
<reference evidence="11" key="3">
    <citation type="submission" date="2018-12" db="EMBL/GenBank/DDBJ databases">
        <title>G10K-VGP greater horseshoe bat female genome, primary haplotype.</title>
        <authorList>
            <person name="Teeling E."/>
            <person name="Myers G."/>
            <person name="Vernes S."/>
            <person name="Pippel M."/>
            <person name="Winkler S."/>
            <person name="Fedrigo O."/>
            <person name="Rhie A."/>
            <person name="Koren S."/>
            <person name="Phillippy A."/>
            <person name="Lewin H."/>
            <person name="Damas J."/>
            <person name="Howe K."/>
            <person name="Mountcastle J."/>
            <person name="Jarvis E.D."/>
        </authorList>
    </citation>
    <scope>NUCLEOTIDE SEQUENCE [LARGE SCALE GENOMIC DNA]</scope>
</reference>
<dbReference type="GO" id="GO:0006520">
    <property type="term" value="P:amino acid metabolic process"/>
    <property type="evidence" value="ECO:0007669"/>
    <property type="project" value="InterPro"/>
</dbReference>
<dbReference type="EC" id="3.5.1.14" evidence="2"/>
<dbReference type="FunFam" id="1.10.150.900:FF:000001">
    <property type="entry name" value="Aminoacylase-1, putative"/>
    <property type="match status" value="1"/>
</dbReference>
<evidence type="ECO:0000256" key="4">
    <source>
        <dbReference type="ARBA" id="ARBA00022723"/>
    </source>
</evidence>
<protein>
    <recommendedName>
        <fullName evidence="2">N-acyl-aliphatic-L-amino acid amidohydrolase</fullName>
        <ecNumber evidence="2">3.5.1.14</ecNumber>
    </recommendedName>
    <alternativeName>
        <fullName evidence="7">N-acyl-L-amino-acid amidohydrolase</fullName>
    </alternativeName>
</protein>
<proteinExistence type="predicted"/>
<feature type="binding site" evidence="9">
    <location>
        <position position="175"/>
    </location>
    <ligand>
        <name>Zn(2+)</name>
        <dbReference type="ChEBI" id="CHEBI:29105"/>
        <label>1</label>
    </ligand>
</feature>
<keyword evidence="11" id="KW-1185">Reference proteome</keyword>
<dbReference type="PANTHER" id="PTHR45892:SF1">
    <property type="entry name" value="AMINOACYLASE-1"/>
    <property type="match status" value="1"/>
</dbReference>
<feature type="binding site" evidence="9">
    <location>
        <position position="80"/>
    </location>
    <ligand>
        <name>Zn(2+)</name>
        <dbReference type="ChEBI" id="CHEBI:29105"/>
        <label>1</label>
    </ligand>
</feature>
<comment type="subcellular location">
    <subcellularLocation>
        <location evidence="1">Cytoplasm</location>
    </subcellularLocation>
</comment>
<organism evidence="10 11">
    <name type="scientific">Rhinolophus ferrumequinum</name>
    <name type="common">Greater horseshoe bat</name>
    <dbReference type="NCBI Taxonomy" id="59479"/>
    <lineage>
        <taxon>Eukaryota</taxon>
        <taxon>Metazoa</taxon>
        <taxon>Chordata</taxon>
        <taxon>Craniata</taxon>
        <taxon>Vertebrata</taxon>
        <taxon>Euteleostomi</taxon>
        <taxon>Mammalia</taxon>
        <taxon>Eutheria</taxon>
        <taxon>Laurasiatheria</taxon>
        <taxon>Chiroptera</taxon>
        <taxon>Yinpterochiroptera</taxon>
        <taxon>Rhinolophoidea</taxon>
        <taxon>Rhinolophidae</taxon>
        <taxon>Rhinolophinae</taxon>
        <taxon>Rhinolophus</taxon>
    </lineage>
</organism>
<evidence type="ECO:0000256" key="1">
    <source>
        <dbReference type="ARBA" id="ARBA00004496"/>
    </source>
</evidence>
<dbReference type="FunFam" id="3.40.630.10:FF:000019">
    <property type="entry name" value="Aminoacylase 1"/>
    <property type="match status" value="1"/>
</dbReference>
<evidence type="ECO:0000256" key="3">
    <source>
        <dbReference type="ARBA" id="ARBA00022490"/>
    </source>
</evidence>
<evidence type="ECO:0000256" key="8">
    <source>
        <dbReference type="PIRSR" id="PIRSR036696-1"/>
    </source>
</evidence>
<feature type="active site" evidence="8">
    <location>
        <position position="82"/>
    </location>
</feature>
<dbReference type="PROSITE" id="PS00759">
    <property type="entry name" value="ARGE_DAPE_CPG2_2"/>
    <property type="match status" value="1"/>
</dbReference>
<accession>A0A671FIK4</accession>
<feature type="binding site" evidence="9">
    <location>
        <position position="113"/>
    </location>
    <ligand>
        <name>Zn(2+)</name>
        <dbReference type="ChEBI" id="CHEBI:29105"/>
        <label>1</label>
    </ligand>
</feature>
<reference evidence="10" key="4">
    <citation type="submission" date="2025-08" db="UniProtKB">
        <authorList>
            <consortium name="Ensembl"/>
        </authorList>
    </citation>
    <scope>IDENTIFICATION</scope>
</reference>
<dbReference type="GO" id="GO:0046872">
    <property type="term" value="F:metal ion binding"/>
    <property type="evidence" value="ECO:0007669"/>
    <property type="project" value="UniProtKB-KW"/>
</dbReference>
<dbReference type="Gene3D" id="3.40.630.10">
    <property type="entry name" value="Zn peptidases"/>
    <property type="match status" value="1"/>
</dbReference>
<dbReference type="InterPro" id="IPR002933">
    <property type="entry name" value="Peptidase_M20"/>
</dbReference>
<dbReference type="InterPro" id="IPR052083">
    <property type="entry name" value="Aminoacylase-1_M20A"/>
</dbReference>
<evidence type="ECO:0000256" key="9">
    <source>
        <dbReference type="PIRSR" id="PIRSR036696-2"/>
    </source>
</evidence>
<keyword evidence="3" id="KW-0963">Cytoplasm</keyword>
<evidence type="ECO:0000256" key="6">
    <source>
        <dbReference type="ARBA" id="ARBA00022833"/>
    </source>
</evidence>
<feature type="binding site" evidence="9">
    <location>
        <position position="148"/>
    </location>
    <ligand>
        <name>Zn(2+)</name>
        <dbReference type="ChEBI" id="CHEBI:29105"/>
        <label>2</label>
    </ligand>
</feature>
<reference evidence="10 11" key="1">
    <citation type="journal article" date="2015" name="Annu Rev Anim Biosci">
        <title>The Genome 10K Project: a way forward.</title>
        <authorList>
            <person name="Koepfli K.P."/>
            <person name="Paten B."/>
            <person name="O'Brien S.J."/>
            <person name="Koepfli K.P."/>
            <person name="Paten B."/>
            <person name="Antunes A."/>
            <person name="Belov K."/>
            <person name="Bustamante C."/>
            <person name="Castoe T.A."/>
            <person name="Clawson H."/>
            <person name="Crawford A.J."/>
            <person name="Diekhans M."/>
            <person name="Distel D."/>
            <person name="Durbin R."/>
            <person name="Earl D."/>
            <person name="Fujita M.K."/>
            <person name="Gamble T."/>
            <person name="Georges A."/>
            <person name="Gemmell N."/>
            <person name="Gilbert M.T."/>
            <person name="Graves J.M."/>
            <person name="Green R.E."/>
            <person name="Hickey G."/>
            <person name="Jarvis E.D."/>
            <person name="Johnson W."/>
            <person name="Komissarov A."/>
            <person name="Korf I."/>
            <person name="Kuhn R."/>
            <person name="Larkin D.M."/>
            <person name="Lewin H."/>
            <person name="Lopez J.V."/>
            <person name="Ma J."/>
            <person name="Marques-Bonet T."/>
            <person name="Miller W."/>
            <person name="Murphy R."/>
            <person name="Pevzner P."/>
            <person name="Shapiro B."/>
            <person name="Steiner C."/>
            <person name="Tamazian G."/>
            <person name="Venkatesh B."/>
            <person name="Wang J."/>
            <person name="Wayne R."/>
            <person name="Wiley E."/>
            <person name="Yang H."/>
            <person name="Zhang G."/>
            <person name="Haussler D."/>
            <person name="Ryder O."/>
            <person name="O'Brien S.J."/>
        </authorList>
    </citation>
    <scope>NUCLEOTIDE SEQUENCE</scope>
</reference>
<dbReference type="Pfam" id="PF01546">
    <property type="entry name" value="Peptidase_M20"/>
    <property type="match status" value="1"/>
</dbReference>
<feature type="binding site" evidence="9">
    <location>
        <position position="308"/>
    </location>
    <ligand>
        <name>Zn(2+)</name>
        <dbReference type="ChEBI" id="CHEBI:29105"/>
        <label>2</label>
    </ligand>
</feature>
<dbReference type="SUPFAM" id="SSF53187">
    <property type="entry name" value="Zn-dependent exopeptidases"/>
    <property type="match status" value="1"/>
</dbReference>
<reference evidence="10 11" key="2">
    <citation type="journal article" date="2018" name="Annu Rev Anim Biosci">
        <title>Bat Biology, Genomes, and the Bat1K Project: To Generate Chromosome-Level Genomes for All Living Bat Species.</title>
        <authorList>
            <person name="Teeling E.C."/>
            <person name="Vernes S.C."/>
            <person name="Davalos L.M."/>
            <person name="Ray D.A."/>
            <person name="Gilbert M.T.P."/>
            <person name="Myers E."/>
        </authorList>
    </citation>
    <scope>NUCLEOTIDE SEQUENCE</scope>
</reference>
<dbReference type="CDD" id="cd05646">
    <property type="entry name" value="M20_AcylaseI_like"/>
    <property type="match status" value="1"/>
</dbReference>
<dbReference type="Proteomes" id="UP000472240">
    <property type="component" value="Chromosome 17"/>
</dbReference>